<dbReference type="Gene3D" id="3.40.30.10">
    <property type="entry name" value="Glutaredoxin"/>
    <property type="match status" value="1"/>
</dbReference>
<sequence>MNKLFMLFLITQLSACVGITHSQTTKRETYISAGQTFPIKSLIDINNKTIQLNKPKQRKLILLFATWCHDSQRTISDILASKLSTDPNLQIVGIGKEESVTSLKKFKLEYQVSFPLISDPDKAIYDQFANTGLPRLLLLDENNKLVKALIGEDQHTIDRIIWE</sequence>
<dbReference type="InterPro" id="IPR000866">
    <property type="entry name" value="AhpC/TSA"/>
</dbReference>
<evidence type="ECO:0000259" key="1">
    <source>
        <dbReference type="Pfam" id="PF00578"/>
    </source>
</evidence>
<dbReference type="GO" id="GO:0016209">
    <property type="term" value="F:antioxidant activity"/>
    <property type="evidence" value="ECO:0007669"/>
    <property type="project" value="InterPro"/>
</dbReference>
<dbReference type="GO" id="GO:0016491">
    <property type="term" value="F:oxidoreductase activity"/>
    <property type="evidence" value="ECO:0007669"/>
    <property type="project" value="InterPro"/>
</dbReference>
<dbReference type="STRING" id="1123010.SAMN02745724_02631"/>
<accession>A0A1I1MHZ5</accession>
<feature type="domain" description="Alkyl hydroperoxide reductase subunit C/ Thiol specific antioxidant" evidence="1">
    <location>
        <begin position="34"/>
        <end position="146"/>
    </location>
</feature>
<protein>
    <submittedName>
        <fullName evidence="2">AhpC/TSA family protein</fullName>
    </submittedName>
</protein>
<dbReference type="EMBL" id="FOLO01000019">
    <property type="protein sequence ID" value="SFC82293.1"/>
    <property type="molecule type" value="Genomic_DNA"/>
</dbReference>
<dbReference type="InterPro" id="IPR036249">
    <property type="entry name" value="Thioredoxin-like_sf"/>
</dbReference>
<dbReference type="AlphaFoldDB" id="A0A1I1MHZ5"/>
<evidence type="ECO:0000313" key="3">
    <source>
        <dbReference type="Proteomes" id="UP000198862"/>
    </source>
</evidence>
<dbReference type="PANTHER" id="PTHR42852:SF13">
    <property type="entry name" value="PROTEIN DIPZ"/>
    <property type="match status" value="1"/>
</dbReference>
<evidence type="ECO:0000313" key="2">
    <source>
        <dbReference type="EMBL" id="SFC82293.1"/>
    </source>
</evidence>
<dbReference type="RefSeq" id="WP_091984543.1">
    <property type="nucleotide sequence ID" value="NZ_FOLO01000019.1"/>
</dbReference>
<dbReference type="SUPFAM" id="SSF52833">
    <property type="entry name" value="Thioredoxin-like"/>
    <property type="match status" value="1"/>
</dbReference>
<dbReference type="Pfam" id="PF00578">
    <property type="entry name" value="AhpC-TSA"/>
    <property type="match status" value="1"/>
</dbReference>
<name>A0A1I1MHZ5_9GAMM</name>
<gene>
    <name evidence="2" type="ORF">SAMN02745724_02631</name>
</gene>
<reference evidence="2 3" key="1">
    <citation type="submission" date="2016-10" db="EMBL/GenBank/DDBJ databases">
        <authorList>
            <person name="de Groot N.N."/>
        </authorList>
    </citation>
    <scope>NUCLEOTIDE SEQUENCE [LARGE SCALE GENOMIC DNA]</scope>
    <source>
        <strain evidence="2 3">DSM 6059</strain>
    </source>
</reference>
<dbReference type="PANTHER" id="PTHR42852">
    <property type="entry name" value="THIOL:DISULFIDE INTERCHANGE PROTEIN DSBE"/>
    <property type="match status" value="1"/>
</dbReference>
<dbReference type="Proteomes" id="UP000198862">
    <property type="component" value="Unassembled WGS sequence"/>
</dbReference>
<dbReference type="CDD" id="cd02966">
    <property type="entry name" value="TlpA_like_family"/>
    <property type="match status" value="1"/>
</dbReference>
<proteinExistence type="predicted"/>
<organism evidence="2 3">
    <name type="scientific">Pseudoalteromonas denitrificans DSM 6059</name>
    <dbReference type="NCBI Taxonomy" id="1123010"/>
    <lineage>
        <taxon>Bacteria</taxon>
        <taxon>Pseudomonadati</taxon>
        <taxon>Pseudomonadota</taxon>
        <taxon>Gammaproteobacteria</taxon>
        <taxon>Alteromonadales</taxon>
        <taxon>Pseudoalteromonadaceae</taxon>
        <taxon>Pseudoalteromonas</taxon>
    </lineage>
</organism>
<dbReference type="InterPro" id="IPR050553">
    <property type="entry name" value="Thioredoxin_ResA/DsbE_sf"/>
</dbReference>
<keyword evidence="3" id="KW-1185">Reference proteome</keyword>
<dbReference type="OrthoDB" id="6398367at2"/>